<proteinExistence type="predicted"/>
<keyword evidence="3" id="KW-1185">Reference proteome</keyword>
<evidence type="ECO:0000313" key="3">
    <source>
        <dbReference type="Proteomes" id="UP001212841"/>
    </source>
</evidence>
<protein>
    <submittedName>
        <fullName evidence="2">Uncharacterized protein</fullName>
    </submittedName>
</protein>
<accession>A0AAD5SBS3</accession>
<name>A0AAD5SBS3_9FUNG</name>
<feature type="compositionally biased region" description="Acidic residues" evidence="1">
    <location>
        <begin position="184"/>
        <end position="194"/>
    </location>
</feature>
<feature type="region of interest" description="Disordered" evidence="1">
    <location>
        <begin position="91"/>
        <end position="227"/>
    </location>
</feature>
<gene>
    <name evidence="2" type="ORF">HK097_007344</name>
</gene>
<organism evidence="2 3">
    <name type="scientific">Rhizophlyctis rosea</name>
    <dbReference type="NCBI Taxonomy" id="64517"/>
    <lineage>
        <taxon>Eukaryota</taxon>
        <taxon>Fungi</taxon>
        <taxon>Fungi incertae sedis</taxon>
        <taxon>Chytridiomycota</taxon>
        <taxon>Chytridiomycota incertae sedis</taxon>
        <taxon>Chytridiomycetes</taxon>
        <taxon>Rhizophlyctidales</taxon>
        <taxon>Rhizophlyctidaceae</taxon>
        <taxon>Rhizophlyctis</taxon>
    </lineage>
</organism>
<evidence type="ECO:0000313" key="2">
    <source>
        <dbReference type="EMBL" id="KAJ3051644.1"/>
    </source>
</evidence>
<comment type="caution">
    <text evidence="2">The sequence shown here is derived from an EMBL/GenBank/DDBJ whole genome shotgun (WGS) entry which is preliminary data.</text>
</comment>
<evidence type="ECO:0000256" key="1">
    <source>
        <dbReference type="SAM" id="MobiDB-lite"/>
    </source>
</evidence>
<dbReference type="Proteomes" id="UP001212841">
    <property type="component" value="Unassembled WGS sequence"/>
</dbReference>
<feature type="region of interest" description="Disordered" evidence="1">
    <location>
        <begin position="1"/>
        <end position="31"/>
    </location>
</feature>
<sequence length="391" mass="42453">MNDLINLDEHSVESSGSSGSTNSSGTRQSGVSAASVNDAAGIAALIQDAINEIESVLAGKGAVPVDSITSKTLLRVLDGLKAIDLESMRKNDPMKINGNDVNGELNRLENHKWPEAINVDNSDEEDGGNDGDDDGESGENSENGVDGKGIDVGDGTAGTKKRKGAETIQKRKGKKVKITTSEGEKDDAEDESQGCDDPAFAEGSEDDDEDSDGVDEDVDGEGNGQTPKICRTIAKYAELTLDFKGKVIVHMEDKVKIVQYGGKRDEEGVKTSLMCLEQKSGRLNFTKTMVLARYRKQVEMLPSKYKSIGGRVKKIMDIDPALLLVFYDHPTLIVNFNDSMVTLFSMWYAEQKDLVVKGYSKSVRDFLSAFAVGRANVLEEILARWRKGMPN</sequence>
<reference evidence="2" key="1">
    <citation type="submission" date="2020-05" db="EMBL/GenBank/DDBJ databases">
        <title>Phylogenomic resolution of chytrid fungi.</title>
        <authorList>
            <person name="Stajich J.E."/>
            <person name="Amses K."/>
            <person name="Simmons R."/>
            <person name="Seto K."/>
            <person name="Myers J."/>
            <person name="Bonds A."/>
            <person name="Quandt C.A."/>
            <person name="Barry K."/>
            <person name="Liu P."/>
            <person name="Grigoriev I."/>
            <person name="Longcore J.E."/>
            <person name="James T.Y."/>
        </authorList>
    </citation>
    <scope>NUCLEOTIDE SEQUENCE</scope>
    <source>
        <strain evidence="2">JEL0318</strain>
    </source>
</reference>
<dbReference type="EMBL" id="JADGJD010000372">
    <property type="protein sequence ID" value="KAJ3051644.1"/>
    <property type="molecule type" value="Genomic_DNA"/>
</dbReference>
<feature type="compositionally biased region" description="Low complexity" evidence="1">
    <location>
        <begin position="13"/>
        <end position="30"/>
    </location>
</feature>
<feature type="compositionally biased region" description="Gly residues" evidence="1">
    <location>
        <begin position="146"/>
        <end position="156"/>
    </location>
</feature>
<dbReference type="AlphaFoldDB" id="A0AAD5SBS3"/>
<feature type="compositionally biased region" description="Acidic residues" evidence="1">
    <location>
        <begin position="121"/>
        <end position="139"/>
    </location>
</feature>
<feature type="compositionally biased region" description="Acidic residues" evidence="1">
    <location>
        <begin position="203"/>
        <end position="220"/>
    </location>
</feature>